<feature type="region of interest" description="Disordered" evidence="1">
    <location>
        <begin position="1"/>
        <end position="23"/>
    </location>
</feature>
<dbReference type="OrthoDB" id="3213864at2"/>
<evidence type="ECO:0000313" key="4">
    <source>
        <dbReference type="Proteomes" id="UP000463857"/>
    </source>
</evidence>
<dbReference type="InParanoid" id="A0A7L4YQL2"/>
<dbReference type="SMART" id="SM00830">
    <property type="entry name" value="CM_2"/>
    <property type="match status" value="1"/>
</dbReference>
<dbReference type="NCBIfam" id="NF005894">
    <property type="entry name" value="PRK07857.1"/>
    <property type="match status" value="1"/>
</dbReference>
<accession>A0A7L4YQL2</accession>
<protein>
    <submittedName>
        <fullName evidence="3">Chorismate mutase</fullName>
        <ecNumber evidence="3">5.4.99.5</ecNumber>
    </submittedName>
</protein>
<dbReference type="Proteomes" id="UP000463857">
    <property type="component" value="Chromosome"/>
</dbReference>
<dbReference type="InterPro" id="IPR036979">
    <property type="entry name" value="CM_dom_sf"/>
</dbReference>
<dbReference type="NCBIfam" id="TIGR01808">
    <property type="entry name" value="CM_M_hiGC-arch"/>
    <property type="match status" value="1"/>
</dbReference>
<sequence length="107" mass="11355">MTTTTERPATEAQPAETTADPALSAQECDRRIGVLRTQIDAVDDAIIALIDERVALSKNVGALRRAGGGPRLSLSRENQIIAKFARALGGSGTPLAMLLLKISRGRM</sequence>
<evidence type="ECO:0000256" key="1">
    <source>
        <dbReference type="SAM" id="MobiDB-lite"/>
    </source>
</evidence>
<dbReference type="Pfam" id="PF01817">
    <property type="entry name" value="CM_2"/>
    <property type="match status" value="1"/>
</dbReference>
<dbReference type="Gene3D" id="1.20.59.10">
    <property type="entry name" value="Chorismate mutase"/>
    <property type="match status" value="1"/>
</dbReference>
<dbReference type="EMBL" id="CP047156">
    <property type="protein sequence ID" value="QHC01446.1"/>
    <property type="molecule type" value="Genomic_DNA"/>
</dbReference>
<feature type="domain" description="Chorismate mutase" evidence="2">
    <location>
        <begin position="26"/>
        <end position="107"/>
    </location>
</feature>
<evidence type="ECO:0000259" key="2">
    <source>
        <dbReference type="PROSITE" id="PS51168"/>
    </source>
</evidence>
<dbReference type="GO" id="GO:0046417">
    <property type="term" value="P:chorismate metabolic process"/>
    <property type="evidence" value="ECO:0007669"/>
    <property type="project" value="InterPro"/>
</dbReference>
<feature type="compositionally biased region" description="Low complexity" evidence="1">
    <location>
        <begin position="1"/>
        <end position="22"/>
    </location>
</feature>
<dbReference type="AlphaFoldDB" id="A0A7L4YQL2"/>
<dbReference type="InterPro" id="IPR010958">
    <property type="entry name" value="Chorismate_mutase_highGC-bac"/>
</dbReference>
<dbReference type="KEGG" id="eke:EK0264_14890"/>
<dbReference type="SUPFAM" id="SSF48600">
    <property type="entry name" value="Chorismate mutase II"/>
    <property type="match status" value="1"/>
</dbReference>
<dbReference type="FunCoup" id="A0A7L4YQL2">
    <property type="interactions" value="93"/>
</dbReference>
<gene>
    <name evidence="3" type="ORF">EK0264_14890</name>
</gene>
<dbReference type="InterPro" id="IPR002701">
    <property type="entry name" value="CM_II_prokaryot"/>
</dbReference>
<keyword evidence="3" id="KW-0413">Isomerase</keyword>
<dbReference type="PROSITE" id="PS51168">
    <property type="entry name" value="CHORISMATE_MUT_2"/>
    <property type="match status" value="1"/>
</dbReference>
<reference evidence="3 4" key="1">
    <citation type="journal article" date="2018" name="Int. J. Syst. Evol. Microbiol.">
        <title>Epidermidibacterium keratini gen. nov., sp. nov., a member of the family Sporichthyaceae, isolated from keratin epidermis.</title>
        <authorList>
            <person name="Lee D.G."/>
            <person name="Trujillo M.E."/>
            <person name="Kang S."/>
            <person name="Nam J.J."/>
            <person name="Kim Y.J."/>
        </authorList>
    </citation>
    <scope>NUCLEOTIDE SEQUENCE [LARGE SCALE GENOMIC DNA]</scope>
    <source>
        <strain evidence="3 4">EPI-7</strain>
    </source>
</reference>
<dbReference type="InterPro" id="IPR036263">
    <property type="entry name" value="Chorismate_II_sf"/>
</dbReference>
<dbReference type="GO" id="GO:0004106">
    <property type="term" value="F:chorismate mutase activity"/>
    <property type="evidence" value="ECO:0007669"/>
    <property type="project" value="UniProtKB-EC"/>
</dbReference>
<organism evidence="3 4">
    <name type="scientific">Epidermidibacterium keratini</name>
    <dbReference type="NCBI Taxonomy" id="1891644"/>
    <lineage>
        <taxon>Bacteria</taxon>
        <taxon>Bacillati</taxon>
        <taxon>Actinomycetota</taxon>
        <taxon>Actinomycetes</taxon>
        <taxon>Sporichthyales</taxon>
        <taxon>Sporichthyaceae</taxon>
        <taxon>Epidermidibacterium</taxon>
    </lineage>
</organism>
<proteinExistence type="predicted"/>
<dbReference type="EC" id="5.4.99.5" evidence="3"/>
<evidence type="ECO:0000313" key="3">
    <source>
        <dbReference type="EMBL" id="QHC01446.1"/>
    </source>
</evidence>
<name>A0A7L4YQL2_9ACTN</name>
<keyword evidence="4" id="KW-1185">Reference proteome</keyword>
<dbReference type="RefSeq" id="WP_159546581.1">
    <property type="nucleotide sequence ID" value="NZ_CP047156.1"/>
</dbReference>